<evidence type="ECO:0000256" key="4">
    <source>
        <dbReference type="PIRSR" id="PIRSR001365-2"/>
    </source>
</evidence>
<dbReference type="PANTHER" id="PTHR12128:SF66">
    <property type="entry name" value="4-HYDROXY-2-OXOGLUTARATE ALDOLASE, MITOCHONDRIAL"/>
    <property type="match status" value="1"/>
</dbReference>
<proteinExistence type="inferred from homology"/>
<reference evidence="5" key="1">
    <citation type="submission" date="2021-01" db="EMBL/GenBank/DDBJ databases">
        <title>Whole genome shotgun sequence of Dactylosporangium siamense NBRC 106093.</title>
        <authorList>
            <person name="Komaki H."/>
            <person name="Tamura T."/>
        </authorList>
    </citation>
    <scope>NUCLEOTIDE SEQUENCE</scope>
    <source>
        <strain evidence="5">NBRC 106093</strain>
    </source>
</reference>
<dbReference type="GO" id="GO:0005829">
    <property type="term" value="C:cytosol"/>
    <property type="evidence" value="ECO:0007669"/>
    <property type="project" value="TreeGrafter"/>
</dbReference>
<dbReference type="RefSeq" id="WP_239137181.1">
    <property type="nucleotide sequence ID" value="NZ_BAAAVW010000001.1"/>
</dbReference>
<dbReference type="CDD" id="cd00408">
    <property type="entry name" value="DHDPS-like"/>
    <property type="match status" value="1"/>
</dbReference>
<dbReference type="Gene3D" id="3.20.20.70">
    <property type="entry name" value="Aldolase class I"/>
    <property type="match status" value="1"/>
</dbReference>
<dbReference type="Pfam" id="PF00701">
    <property type="entry name" value="DHDPS"/>
    <property type="match status" value="1"/>
</dbReference>
<dbReference type="AlphaFoldDB" id="A0A919PZ55"/>
<evidence type="ECO:0000256" key="1">
    <source>
        <dbReference type="ARBA" id="ARBA00007592"/>
    </source>
</evidence>
<evidence type="ECO:0000313" key="6">
    <source>
        <dbReference type="Proteomes" id="UP000660611"/>
    </source>
</evidence>
<gene>
    <name evidence="5" type="primary">dapA_2</name>
    <name evidence="5" type="ORF">Dsi01nite_107950</name>
</gene>
<evidence type="ECO:0000256" key="2">
    <source>
        <dbReference type="ARBA" id="ARBA00023239"/>
    </source>
</evidence>
<dbReference type="EMBL" id="BONQ01000187">
    <property type="protein sequence ID" value="GIG52754.1"/>
    <property type="molecule type" value="Genomic_DNA"/>
</dbReference>
<dbReference type="Proteomes" id="UP000660611">
    <property type="component" value="Unassembled WGS sequence"/>
</dbReference>
<keyword evidence="6" id="KW-1185">Reference proteome</keyword>
<evidence type="ECO:0000256" key="3">
    <source>
        <dbReference type="PIRNR" id="PIRNR001365"/>
    </source>
</evidence>
<dbReference type="GO" id="GO:0008840">
    <property type="term" value="F:4-hydroxy-tetrahydrodipicolinate synthase activity"/>
    <property type="evidence" value="ECO:0007669"/>
    <property type="project" value="TreeGrafter"/>
</dbReference>
<dbReference type="InterPro" id="IPR002220">
    <property type="entry name" value="DapA-like"/>
</dbReference>
<evidence type="ECO:0000313" key="5">
    <source>
        <dbReference type="EMBL" id="GIG52754.1"/>
    </source>
</evidence>
<dbReference type="PANTHER" id="PTHR12128">
    <property type="entry name" value="DIHYDRODIPICOLINATE SYNTHASE"/>
    <property type="match status" value="1"/>
</dbReference>
<dbReference type="PRINTS" id="PR00146">
    <property type="entry name" value="DHPICSNTHASE"/>
</dbReference>
<name>A0A919PZ55_9ACTN</name>
<comment type="similarity">
    <text evidence="1 3">Belongs to the DapA family.</text>
</comment>
<dbReference type="PIRSF" id="PIRSF001365">
    <property type="entry name" value="DHDPS"/>
    <property type="match status" value="1"/>
</dbReference>
<sequence length="308" mass="31658">MSRSADVRGLIPVLATPFHPDGSLDTDSLRRLVEFSVRSGVDGVAVFGFASEGFTLTAPERTAILAVVREALGPELPIVAGVSATGTGDAIDQCRAAADAGATVAMLIPPFMVKPSPTQIVDFYGAVAAAGGLSVMVQDAPASTGVNLPVPLIVELSKLDGVDSVKVETQPTTPKVGAVIEATAEDFLVLGGQNALFVLEEYARGAVGTMPASEFPDLLGPVLHAYRTGSAAEARAGFNRLLPLIRFGLQPGIAWSIHKHVLHQRGIIASTTVRAPAVDADPATLAALALILDDLGLGGTEEAGGPDR</sequence>
<keyword evidence="2 3" id="KW-0456">Lyase</keyword>
<organism evidence="5 6">
    <name type="scientific">Dactylosporangium siamense</name>
    <dbReference type="NCBI Taxonomy" id="685454"/>
    <lineage>
        <taxon>Bacteria</taxon>
        <taxon>Bacillati</taxon>
        <taxon>Actinomycetota</taxon>
        <taxon>Actinomycetes</taxon>
        <taxon>Micromonosporales</taxon>
        <taxon>Micromonosporaceae</taxon>
        <taxon>Dactylosporangium</taxon>
    </lineage>
</organism>
<comment type="caution">
    <text evidence="5">The sequence shown here is derived from an EMBL/GenBank/DDBJ whole genome shotgun (WGS) entry which is preliminary data.</text>
</comment>
<dbReference type="InterPro" id="IPR013785">
    <property type="entry name" value="Aldolase_TIM"/>
</dbReference>
<dbReference type="SMART" id="SM01130">
    <property type="entry name" value="DHDPS"/>
    <property type="match status" value="1"/>
</dbReference>
<protein>
    <submittedName>
        <fullName evidence="5">Dihydrodipicolinate synthase family protein</fullName>
    </submittedName>
</protein>
<accession>A0A919PZ55</accession>
<feature type="binding site" evidence="4">
    <location>
        <position position="210"/>
    </location>
    <ligand>
        <name>pyruvate</name>
        <dbReference type="ChEBI" id="CHEBI:15361"/>
    </ligand>
</feature>
<dbReference type="SUPFAM" id="SSF51569">
    <property type="entry name" value="Aldolase"/>
    <property type="match status" value="1"/>
</dbReference>